<dbReference type="EMBL" id="MCGR01000019">
    <property type="protein sequence ID" value="ORY83510.1"/>
    <property type="molecule type" value="Genomic_DNA"/>
</dbReference>
<dbReference type="InParanoid" id="A0A1Y2FHU0"/>
<feature type="compositionally biased region" description="Polar residues" evidence="1">
    <location>
        <begin position="403"/>
        <end position="419"/>
    </location>
</feature>
<evidence type="ECO:0000313" key="2">
    <source>
        <dbReference type="EMBL" id="ORY83510.1"/>
    </source>
</evidence>
<feature type="compositionally biased region" description="Basic and acidic residues" evidence="1">
    <location>
        <begin position="177"/>
        <end position="188"/>
    </location>
</feature>
<feature type="compositionally biased region" description="Polar residues" evidence="1">
    <location>
        <begin position="229"/>
        <end position="245"/>
    </location>
</feature>
<feature type="compositionally biased region" description="Low complexity" evidence="1">
    <location>
        <begin position="699"/>
        <end position="715"/>
    </location>
</feature>
<feature type="compositionally biased region" description="Polar residues" evidence="1">
    <location>
        <begin position="1"/>
        <end position="19"/>
    </location>
</feature>
<feature type="compositionally biased region" description="Basic and acidic residues" evidence="1">
    <location>
        <begin position="251"/>
        <end position="263"/>
    </location>
</feature>
<comment type="caution">
    <text evidence="2">The sequence shown here is derived from an EMBL/GenBank/DDBJ whole genome shotgun (WGS) entry which is preliminary data.</text>
</comment>
<feature type="region of interest" description="Disordered" evidence="1">
    <location>
        <begin position="1"/>
        <end position="854"/>
    </location>
</feature>
<evidence type="ECO:0000313" key="3">
    <source>
        <dbReference type="Proteomes" id="UP000193467"/>
    </source>
</evidence>
<accession>A0A1Y2FHU0</accession>
<dbReference type="Proteomes" id="UP000193467">
    <property type="component" value="Unassembled WGS sequence"/>
</dbReference>
<feature type="compositionally biased region" description="Polar residues" evidence="1">
    <location>
        <begin position="759"/>
        <end position="786"/>
    </location>
</feature>
<gene>
    <name evidence="2" type="ORF">BCR35DRAFT_331163</name>
</gene>
<sequence length="928" mass="96989">MSLSPTAVNTSGPSTSHSAHPSRPPMRNKSSSALSTHSSRTGTSSHSHTTHAVHRPKRNKSSSSLHSAGHHTVQFPHHGRKNSTSSSGSHKRSGSHSGGRKPAFGFGMTSLTSAEDHHHGSDDEDDHDDDEQERTGRRPGFDRRGSSASTIVSGEQSRGRQRSSDGRGSRSRSRARSSPERRQPEKVEVNIQDVTPMATPPREEMRRPNQEENPQHLKKGGAIDKVVGSYQSTAGTGSDWESATDSPAPAKKKELPEAPRAYRQDTISGLGKVLGEGDRIASEEDARLGNETSTSDLVGLKTNGNGLKEEEKSRPATPRRAKFEIDDSDDTSPPSPEALQQLQQLDQQPVDAPAPAIAPGPRAAETPFASEPQSPVKEHELKPVTPPQDRTKSAPSIADAAAQVQTSTVPFPSSTTLNDTPRSQSTAAAAAPPSPSHPNPHSRPNTGRKSSNASLMSNASVRSNALSFAGRMGPPAPHLFRRTASSAAPPTLDRSSIAKAEMANLEAEGTERESREGGSGTRKVSGGHRRTESLGSVRSLRTVAEGGHVGPTSPSGHPKRAATLGVHDGRDATRRLRQSTGSESSGALAALGNIQGGADRGGPPRRSASGYFSSALRGLTTQFPGLTPPISPSASVGAGLSAAAGGGGAGGRYPIPGATTPQHGAGAGRGKQRASPSPAQFAPLVISKFIEPQDLLAPQQQEQQQQQQQQLQQQLSASPSSSRFGPGARNASSASLSGGGAMSRTQQKALLARDAPYWSGSNTPNSSAPNGAQPTPSGSGYYNPNQPSTALHAPLPLPPPPATQLLPLTTNASQPQQYHQQPSQSAKMARTASGGTNSYPASAASPAPGDQARQQGMQKWAYGLVREAERIERQYRAVEKWRDPLGESLERVLKARKERLGAGKASANGVATAQSGAAVVAAKAVGAV</sequence>
<feature type="compositionally biased region" description="Low complexity" evidence="1">
    <location>
        <begin position="420"/>
        <end position="431"/>
    </location>
</feature>
<dbReference type="STRING" id="106004.A0A1Y2FHU0"/>
<organism evidence="2 3">
    <name type="scientific">Leucosporidium creatinivorum</name>
    <dbReference type="NCBI Taxonomy" id="106004"/>
    <lineage>
        <taxon>Eukaryota</taxon>
        <taxon>Fungi</taxon>
        <taxon>Dikarya</taxon>
        <taxon>Basidiomycota</taxon>
        <taxon>Pucciniomycotina</taxon>
        <taxon>Microbotryomycetes</taxon>
        <taxon>Leucosporidiales</taxon>
        <taxon>Leucosporidium</taxon>
    </lineage>
</organism>
<feature type="compositionally biased region" description="Basic and acidic residues" evidence="1">
    <location>
        <begin position="201"/>
        <end position="215"/>
    </location>
</feature>
<feature type="compositionally biased region" description="Acidic residues" evidence="1">
    <location>
        <begin position="122"/>
        <end position="132"/>
    </location>
</feature>
<feature type="compositionally biased region" description="Low complexity" evidence="1">
    <location>
        <begin position="30"/>
        <end position="47"/>
    </location>
</feature>
<feature type="compositionally biased region" description="Polar residues" evidence="1">
    <location>
        <begin position="447"/>
        <end position="466"/>
    </location>
</feature>
<dbReference type="OrthoDB" id="2537937at2759"/>
<keyword evidence="3" id="KW-1185">Reference proteome</keyword>
<protein>
    <submittedName>
        <fullName evidence="2">Uncharacterized protein</fullName>
    </submittedName>
</protein>
<feature type="compositionally biased region" description="Low complexity" evidence="1">
    <location>
        <begin position="838"/>
        <end position="848"/>
    </location>
</feature>
<feature type="compositionally biased region" description="Low complexity" evidence="1">
    <location>
        <begin position="337"/>
        <end position="364"/>
    </location>
</feature>
<proteinExistence type="predicted"/>
<dbReference type="AlphaFoldDB" id="A0A1Y2FHU0"/>
<feature type="compositionally biased region" description="Basic residues" evidence="1">
    <location>
        <begin position="48"/>
        <end position="60"/>
    </location>
</feature>
<feature type="compositionally biased region" description="Low complexity" evidence="1">
    <location>
        <begin position="727"/>
        <end position="736"/>
    </location>
</feature>
<feature type="compositionally biased region" description="Low complexity" evidence="1">
    <location>
        <begin position="803"/>
        <end position="825"/>
    </location>
</feature>
<feature type="compositionally biased region" description="Low complexity" evidence="1">
    <location>
        <begin position="633"/>
        <end position="643"/>
    </location>
</feature>
<feature type="compositionally biased region" description="Basic and acidic residues" evidence="1">
    <location>
        <begin position="133"/>
        <end position="145"/>
    </location>
</feature>
<reference evidence="2 3" key="1">
    <citation type="submission" date="2016-07" db="EMBL/GenBank/DDBJ databases">
        <title>Pervasive Adenine N6-methylation of Active Genes in Fungi.</title>
        <authorList>
            <consortium name="DOE Joint Genome Institute"/>
            <person name="Mondo S.J."/>
            <person name="Dannebaum R.O."/>
            <person name="Kuo R.C."/>
            <person name="Labutti K."/>
            <person name="Haridas S."/>
            <person name="Kuo A."/>
            <person name="Salamov A."/>
            <person name="Ahrendt S.R."/>
            <person name="Lipzen A."/>
            <person name="Sullivan W."/>
            <person name="Andreopoulos W.B."/>
            <person name="Clum A."/>
            <person name="Lindquist E."/>
            <person name="Daum C."/>
            <person name="Ramamoorthy G.K."/>
            <person name="Gryganskyi A."/>
            <person name="Culley D."/>
            <person name="Magnuson J.K."/>
            <person name="James T.Y."/>
            <person name="O'Malley M.A."/>
            <person name="Stajich J.E."/>
            <person name="Spatafora J.W."/>
            <person name="Visel A."/>
            <person name="Grigoriev I.V."/>
        </authorList>
    </citation>
    <scope>NUCLEOTIDE SEQUENCE [LARGE SCALE GENOMIC DNA]</scope>
    <source>
        <strain evidence="2 3">62-1032</strain>
    </source>
</reference>
<name>A0A1Y2FHU0_9BASI</name>
<feature type="compositionally biased region" description="Basic and acidic residues" evidence="1">
    <location>
        <begin position="275"/>
        <end position="288"/>
    </location>
</feature>
<evidence type="ECO:0000256" key="1">
    <source>
        <dbReference type="SAM" id="MobiDB-lite"/>
    </source>
</evidence>